<reference evidence="8 9" key="1">
    <citation type="journal article" date="2019" name="PLoS Biol.">
        <title>Sex chromosomes control vertical transmission of feminizing Wolbachia symbionts in an isopod.</title>
        <authorList>
            <person name="Becking T."/>
            <person name="Chebbi M.A."/>
            <person name="Giraud I."/>
            <person name="Moumen B."/>
            <person name="Laverre T."/>
            <person name="Caubet Y."/>
            <person name="Peccoud J."/>
            <person name="Gilbert C."/>
            <person name="Cordaux R."/>
        </authorList>
    </citation>
    <scope>NUCLEOTIDE SEQUENCE [LARGE SCALE GENOMIC DNA]</scope>
    <source>
        <strain evidence="8">ANa2</strain>
        <tissue evidence="8">Whole body excluding digestive tract and cuticle</tissue>
    </source>
</reference>
<dbReference type="InterPro" id="IPR036259">
    <property type="entry name" value="MFS_trans_sf"/>
</dbReference>
<evidence type="ECO:0000256" key="1">
    <source>
        <dbReference type="ARBA" id="ARBA00004141"/>
    </source>
</evidence>
<dbReference type="Pfam" id="PF12832">
    <property type="entry name" value="MFS_1_like"/>
    <property type="match status" value="1"/>
</dbReference>
<dbReference type="SUPFAM" id="SSF103473">
    <property type="entry name" value="MFS general substrate transporter"/>
    <property type="match status" value="1"/>
</dbReference>
<evidence type="ECO:0000313" key="9">
    <source>
        <dbReference type="Proteomes" id="UP000326759"/>
    </source>
</evidence>
<name>A0A5N5TEQ4_9CRUS</name>
<evidence type="ECO:0000256" key="2">
    <source>
        <dbReference type="ARBA" id="ARBA00005241"/>
    </source>
</evidence>
<dbReference type="EMBL" id="SEYY01001983">
    <property type="protein sequence ID" value="KAB7505012.1"/>
    <property type="molecule type" value="Genomic_DNA"/>
</dbReference>
<evidence type="ECO:0000256" key="4">
    <source>
        <dbReference type="ARBA" id="ARBA00022989"/>
    </source>
</evidence>
<gene>
    <name evidence="8" type="ORF">Anas_11756</name>
</gene>
<dbReference type="PANTHER" id="PTHR16172">
    <property type="entry name" value="MAJOR FACILITATOR SUPERFAMILY DOMAIN-CONTAINING PROTEIN 6-LIKE"/>
    <property type="match status" value="1"/>
</dbReference>
<evidence type="ECO:0000259" key="7">
    <source>
        <dbReference type="Pfam" id="PF12832"/>
    </source>
</evidence>
<dbReference type="Gene3D" id="1.20.1250.20">
    <property type="entry name" value="MFS general substrate transporter like domains"/>
    <property type="match status" value="1"/>
</dbReference>
<sequence>MNFGKWKQRLFEDFKHRDFLPIKILFFLSWGAHVSLIPFLTLQARSLGINEEEVGIIYSFIPIASLIAPPISGILADRIGNFRILLSAVTASAGLAGLLFLLVPPARIVHTMPNILPIEISCSEGQGANLRIAPPYLCEPQSDLDLFSIQVDECTVSCYYAESLENIEALLTIHDSNLKCKNSTNCYDEDNLPKSISSGALKFGETASINDPIYSMNVIKRINSTYESDNLLCPNLDKNFKDGHSCVTHCKATALREDVCKNNVSIEVLNPSLTFYSHLAIRLFKEFTLSSSMPLLDGAAVTILKEHNGDFGFQRMFANLGMMIMSPISGMLIDYFSIQNGFDDFR</sequence>
<dbReference type="InterPro" id="IPR024989">
    <property type="entry name" value="MFS_assoc_dom"/>
</dbReference>
<evidence type="ECO:0000256" key="5">
    <source>
        <dbReference type="ARBA" id="ARBA00023136"/>
    </source>
</evidence>
<dbReference type="InterPro" id="IPR051717">
    <property type="entry name" value="MFS_MFSD6"/>
</dbReference>
<evidence type="ECO:0000256" key="6">
    <source>
        <dbReference type="SAM" id="Phobius"/>
    </source>
</evidence>
<feature type="transmembrane region" description="Helical" evidence="6">
    <location>
        <begin position="82"/>
        <end position="103"/>
    </location>
</feature>
<feature type="transmembrane region" description="Helical" evidence="6">
    <location>
        <begin position="317"/>
        <end position="338"/>
    </location>
</feature>
<dbReference type="AlphaFoldDB" id="A0A5N5TEQ4"/>
<comment type="similarity">
    <text evidence="2">Belongs to the major facilitator superfamily. MFSD6 family.</text>
</comment>
<accession>A0A5N5TEQ4</accession>
<dbReference type="OrthoDB" id="10061976at2759"/>
<feature type="domain" description="Major facilitator superfamily associated" evidence="7">
    <location>
        <begin position="22"/>
        <end position="339"/>
    </location>
</feature>
<comment type="caution">
    <text evidence="8">The sequence shown here is derived from an EMBL/GenBank/DDBJ whole genome shotgun (WGS) entry which is preliminary data.</text>
</comment>
<dbReference type="GO" id="GO:0016020">
    <property type="term" value="C:membrane"/>
    <property type="evidence" value="ECO:0007669"/>
    <property type="project" value="UniProtKB-SubCell"/>
</dbReference>
<evidence type="ECO:0000256" key="3">
    <source>
        <dbReference type="ARBA" id="ARBA00022692"/>
    </source>
</evidence>
<organism evidence="8 9">
    <name type="scientific">Armadillidium nasatum</name>
    <dbReference type="NCBI Taxonomy" id="96803"/>
    <lineage>
        <taxon>Eukaryota</taxon>
        <taxon>Metazoa</taxon>
        <taxon>Ecdysozoa</taxon>
        <taxon>Arthropoda</taxon>
        <taxon>Crustacea</taxon>
        <taxon>Multicrustacea</taxon>
        <taxon>Malacostraca</taxon>
        <taxon>Eumalacostraca</taxon>
        <taxon>Peracarida</taxon>
        <taxon>Isopoda</taxon>
        <taxon>Oniscidea</taxon>
        <taxon>Crinocheta</taxon>
        <taxon>Armadillidiidae</taxon>
        <taxon>Armadillidium</taxon>
    </lineage>
</organism>
<keyword evidence="9" id="KW-1185">Reference proteome</keyword>
<feature type="transmembrane region" description="Helical" evidence="6">
    <location>
        <begin position="54"/>
        <end position="76"/>
    </location>
</feature>
<evidence type="ECO:0000313" key="8">
    <source>
        <dbReference type="EMBL" id="KAB7505012.1"/>
    </source>
</evidence>
<keyword evidence="5 6" id="KW-0472">Membrane</keyword>
<feature type="transmembrane region" description="Helical" evidence="6">
    <location>
        <begin position="20"/>
        <end position="42"/>
    </location>
</feature>
<proteinExistence type="inferred from homology"/>
<keyword evidence="3 6" id="KW-0812">Transmembrane</keyword>
<dbReference type="Proteomes" id="UP000326759">
    <property type="component" value="Unassembled WGS sequence"/>
</dbReference>
<comment type="subcellular location">
    <subcellularLocation>
        <location evidence="1">Membrane</location>
        <topology evidence="1">Multi-pass membrane protein</topology>
    </subcellularLocation>
</comment>
<dbReference type="PANTHER" id="PTHR16172:SF35">
    <property type="entry name" value="MAJOR FACILITATOR SUPERFAMILY (MFS) PROFILE DOMAIN-CONTAINING PROTEIN"/>
    <property type="match status" value="1"/>
</dbReference>
<keyword evidence="4 6" id="KW-1133">Transmembrane helix</keyword>
<protein>
    <recommendedName>
        <fullName evidence="7">Major facilitator superfamily associated domain-containing protein</fullName>
    </recommendedName>
</protein>